<dbReference type="InterPro" id="IPR036508">
    <property type="entry name" value="Chitin-bd_dom_sf"/>
</dbReference>
<dbReference type="PROSITE" id="PS50940">
    <property type="entry name" value="CHIT_BIND_II"/>
    <property type="match status" value="2"/>
</dbReference>
<evidence type="ECO:0000259" key="2">
    <source>
        <dbReference type="PROSITE" id="PS50940"/>
    </source>
</evidence>
<feature type="domain" description="Chitin-binding type-2" evidence="2">
    <location>
        <begin position="35"/>
        <end position="87"/>
    </location>
</feature>
<dbReference type="PROSITE" id="PS51257">
    <property type="entry name" value="PROKAR_LIPOPROTEIN"/>
    <property type="match status" value="1"/>
</dbReference>
<keyword evidence="3" id="KW-1185">Reference proteome</keyword>
<feature type="chain" id="PRO_5045587033" evidence="1">
    <location>
        <begin position="25"/>
        <end position="150"/>
    </location>
</feature>
<feature type="domain" description="Chitin-binding type-2" evidence="2">
    <location>
        <begin position="88"/>
        <end position="147"/>
    </location>
</feature>
<reference evidence="4" key="1">
    <citation type="submission" date="2025-08" db="UniProtKB">
        <authorList>
            <consortium name="RefSeq"/>
        </authorList>
    </citation>
    <scope>IDENTIFICATION</scope>
</reference>
<dbReference type="Gene3D" id="2.170.140.10">
    <property type="entry name" value="Chitin binding domain"/>
    <property type="match status" value="1"/>
</dbReference>
<gene>
    <name evidence="4" type="primary">LOC101853810</name>
</gene>
<evidence type="ECO:0000313" key="3">
    <source>
        <dbReference type="Proteomes" id="UP000694888"/>
    </source>
</evidence>
<protein>
    <submittedName>
        <fullName evidence="4">Chondroitin proteoglycan-2</fullName>
    </submittedName>
</protein>
<dbReference type="GeneID" id="101853810"/>
<dbReference type="Pfam" id="PF01607">
    <property type="entry name" value="CBM_14"/>
    <property type="match status" value="1"/>
</dbReference>
<dbReference type="Proteomes" id="UP000694888">
    <property type="component" value="Unplaced"/>
</dbReference>
<evidence type="ECO:0000313" key="4">
    <source>
        <dbReference type="RefSeq" id="XP_005106172.1"/>
    </source>
</evidence>
<sequence length="150" mass="16396">MEKTAMRSFLIFSTLAACIYNGLSQQVELQVPPPAPSCAYDDHIEVGCWGYFKCTGGVLTTVACPVGQVLERDSLKCVTGGHTDCKVSVDCTGKKDGHYADLGDNCESYFRCFNQRFLGHFYCPSKLVFNDAKQQCDYPTNVPACLAPVG</sequence>
<dbReference type="SUPFAM" id="SSF57625">
    <property type="entry name" value="Invertebrate chitin-binding proteins"/>
    <property type="match status" value="2"/>
</dbReference>
<evidence type="ECO:0000256" key="1">
    <source>
        <dbReference type="SAM" id="SignalP"/>
    </source>
</evidence>
<dbReference type="SMART" id="SM00494">
    <property type="entry name" value="ChtBD2"/>
    <property type="match status" value="2"/>
</dbReference>
<accession>A0ABM0K0Y2</accession>
<organism evidence="3 4">
    <name type="scientific">Aplysia californica</name>
    <name type="common">California sea hare</name>
    <dbReference type="NCBI Taxonomy" id="6500"/>
    <lineage>
        <taxon>Eukaryota</taxon>
        <taxon>Metazoa</taxon>
        <taxon>Spiralia</taxon>
        <taxon>Lophotrochozoa</taxon>
        <taxon>Mollusca</taxon>
        <taxon>Gastropoda</taxon>
        <taxon>Heterobranchia</taxon>
        <taxon>Euthyneura</taxon>
        <taxon>Tectipleura</taxon>
        <taxon>Aplysiida</taxon>
        <taxon>Aplysioidea</taxon>
        <taxon>Aplysiidae</taxon>
        <taxon>Aplysia</taxon>
    </lineage>
</organism>
<dbReference type="RefSeq" id="XP_005106172.1">
    <property type="nucleotide sequence ID" value="XM_005106115.3"/>
</dbReference>
<feature type="signal peptide" evidence="1">
    <location>
        <begin position="1"/>
        <end position="24"/>
    </location>
</feature>
<keyword evidence="1" id="KW-0732">Signal</keyword>
<dbReference type="InterPro" id="IPR002557">
    <property type="entry name" value="Chitin-bd_dom"/>
</dbReference>
<proteinExistence type="predicted"/>
<name>A0ABM0K0Y2_APLCA</name>